<organism evidence="1 2">
    <name type="scientific">Endocarpon pusillum</name>
    <dbReference type="NCBI Taxonomy" id="364733"/>
    <lineage>
        <taxon>Eukaryota</taxon>
        <taxon>Fungi</taxon>
        <taxon>Dikarya</taxon>
        <taxon>Ascomycota</taxon>
        <taxon>Pezizomycotina</taxon>
        <taxon>Eurotiomycetes</taxon>
        <taxon>Chaetothyriomycetidae</taxon>
        <taxon>Verrucariales</taxon>
        <taxon>Verrucariaceae</taxon>
        <taxon>Endocarpon</taxon>
    </lineage>
</organism>
<sequence>MLFVPPSAVSPDALSRWMQVEAGSIHPHVGANLRSGSGAFARPARSSRDTSAYQMEHRTIPFPDFMRYTRTTDEPFACAHEARKQVNRLLELEFKGAEADAVDGALGEEACEEMEEGKGG</sequence>
<evidence type="ECO:0000313" key="2">
    <source>
        <dbReference type="Proteomes" id="UP000606974"/>
    </source>
</evidence>
<gene>
    <name evidence="1" type="ORF">GJ744_006638</name>
</gene>
<name>A0A8H7AUZ7_9EURO</name>
<proteinExistence type="predicted"/>
<protein>
    <submittedName>
        <fullName evidence="1">Uncharacterized protein</fullName>
    </submittedName>
</protein>
<dbReference type="EMBL" id="JAACFV010000003">
    <property type="protein sequence ID" value="KAF7514024.1"/>
    <property type="molecule type" value="Genomic_DNA"/>
</dbReference>
<comment type="caution">
    <text evidence="1">The sequence shown here is derived from an EMBL/GenBank/DDBJ whole genome shotgun (WGS) entry which is preliminary data.</text>
</comment>
<keyword evidence="2" id="KW-1185">Reference proteome</keyword>
<accession>A0A8H7AUZ7</accession>
<evidence type="ECO:0000313" key="1">
    <source>
        <dbReference type="EMBL" id="KAF7514024.1"/>
    </source>
</evidence>
<dbReference type="AlphaFoldDB" id="A0A8H7AUZ7"/>
<reference evidence="1" key="1">
    <citation type="submission" date="2020-02" db="EMBL/GenBank/DDBJ databases">
        <authorList>
            <person name="Palmer J.M."/>
        </authorList>
    </citation>
    <scope>NUCLEOTIDE SEQUENCE</scope>
    <source>
        <strain evidence="1">EPUS1.4</strain>
        <tissue evidence="1">Thallus</tissue>
    </source>
</reference>
<dbReference type="Proteomes" id="UP000606974">
    <property type="component" value="Unassembled WGS sequence"/>
</dbReference>